<comment type="caution">
    <text evidence="7">The sequence shown here is derived from an EMBL/GenBank/DDBJ whole genome shotgun (WGS) entry which is preliminary data.</text>
</comment>
<dbReference type="PANTHER" id="PTHR11061">
    <property type="entry name" value="RNA M5U METHYLTRANSFERASE"/>
    <property type="match status" value="1"/>
</dbReference>
<dbReference type="Pfam" id="PF05958">
    <property type="entry name" value="tRNA_U5-meth_tr"/>
    <property type="match status" value="1"/>
</dbReference>
<dbReference type="InterPro" id="IPR012340">
    <property type="entry name" value="NA-bd_OB-fold"/>
</dbReference>
<proteinExistence type="inferred from homology"/>
<dbReference type="Gene3D" id="2.40.50.1070">
    <property type="match status" value="1"/>
</dbReference>
<accession>A0A841K561</accession>
<reference evidence="7 8" key="1">
    <citation type="submission" date="2020-08" db="EMBL/GenBank/DDBJ databases">
        <title>Genomic Encyclopedia of Type Strains, Phase IV (KMG-IV): sequencing the most valuable type-strain genomes for metagenomic binning, comparative biology and taxonomic classification.</title>
        <authorList>
            <person name="Goeker M."/>
        </authorList>
    </citation>
    <scope>NUCLEOTIDE SEQUENCE [LARGE SCALE GENOMIC DNA]</scope>
    <source>
        <strain evidence="7 8">DSM 103733</strain>
    </source>
</reference>
<keyword evidence="8" id="KW-1185">Reference proteome</keyword>
<dbReference type="EC" id="2.1.1.190" evidence="7"/>
<name>A0A841K561_9BACT</name>
<dbReference type="Proteomes" id="UP000538666">
    <property type="component" value="Unassembled WGS sequence"/>
</dbReference>
<dbReference type="PANTHER" id="PTHR11061:SF30">
    <property type="entry name" value="TRNA (URACIL(54)-C(5))-METHYLTRANSFERASE"/>
    <property type="match status" value="1"/>
</dbReference>
<dbReference type="OrthoDB" id="9804590at2"/>
<dbReference type="PROSITE" id="PS01231">
    <property type="entry name" value="TRMA_2"/>
    <property type="match status" value="1"/>
</dbReference>
<feature type="binding site" evidence="4">
    <location>
        <position position="264"/>
    </location>
    <ligand>
        <name>S-adenosyl-L-methionine</name>
        <dbReference type="ChEBI" id="CHEBI:59789"/>
    </ligand>
</feature>
<feature type="binding site" evidence="4">
    <location>
        <position position="290"/>
    </location>
    <ligand>
        <name>S-adenosyl-L-methionine</name>
        <dbReference type="ChEBI" id="CHEBI:59789"/>
    </ligand>
</feature>
<dbReference type="RefSeq" id="WP_050059975.1">
    <property type="nucleotide sequence ID" value="NZ_JACHEK010000012.1"/>
</dbReference>
<dbReference type="PROSITE" id="PS51687">
    <property type="entry name" value="SAM_MT_RNA_M5U"/>
    <property type="match status" value="1"/>
</dbReference>
<dbReference type="InterPro" id="IPR002792">
    <property type="entry name" value="TRAM_dom"/>
</dbReference>
<evidence type="ECO:0000256" key="4">
    <source>
        <dbReference type="PROSITE-ProRule" id="PRU01024"/>
    </source>
</evidence>
<evidence type="ECO:0000256" key="3">
    <source>
        <dbReference type="ARBA" id="ARBA00022691"/>
    </source>
</evidence>
<dbReference type="PROSITE" id="PS50926">
    <property type="entry name" value="TRAM"/>
    <property type="match status" value="1"/>
</dbReference>
<keyword evidence="3 4" id="KW-0949">S-adenosyl-L-methionine</keyword>
<dbReference type="Pfam" id="PF01938">
    <property type="entry name" value="TRAM"/>
    <property type="match status" value="1"/>
</dbReference>
<evidence type="ECO:0000313" key="7">
    <source>
        <dbReference type="EMBL" id="MBB6147079.1"/>
    </source>
</evidence>
<dbReference type="PROSITE" id="PS01230">
    <property type="entry name" value="TRMA_1"/>
    <property type="match status" value="1"/>
</dbReference>
<feature type="domain" description="TRAM" evidence="6">
    <location>
        <begin position="1"/>
        <end position="52"/>
    </location>
</feature>
<dbReference type="Gene3D" id="2.40.50.140">
    <property type="entry name" value="Nucleic acid-binding proteins"/>
    <property type="match status" value="1"/>
</dbReference>
<dbReference type="GO" id="GO:0070041">
    <property type="term" value="F:rRNA (uridine-C5-)-methyltransferase activity"/>
    <property type="evidence" value="ECO:0007669"/>
    <property type="project" value="TreeGrafter"/>
</dbReference>
<dbReference type="AlphaFoldDB" id="A0A841K561"/>
<gene>
    <name evidence="7" type="ORF">HNQ77_005064</name>
</gene>
<protein>
    <submittedName>
        <fullName evidence="7">23S rRNA (Uracil1939-C5)-methyltransferase</fullName>
        <ecNumber evidence="7">2.1.1.190</ecNumber>
    </submittedName>
</protein>
<organism evidence="7 8">
    <name type="scientific">Silvibacterium bohemicum</name>
    <dbReference type="NCBI Taxonomy" id="1577686"/>
    <lineage>
        <taxon>Bacteria</taxon>
        <taxon>Pseudomonadati</taxon>
        <taxon>Acidobacteriota</taxon>
        <taxon>Terriglobia</taxon>
        <taxon>Terriglobales</taxon>
        <taxon>Acidobacteriaceae</taxon>
        <taxon>Silvibacterium</taxon>
    </lineage>
</organism>
<feature type="binding site" evidence="4">
    <location>
        <position position="311"/>
    </location>
    <ligand>
        <name>S-adenosyl-L-methionine</name>
        <dbReference type="ChEBI" id="CHEBI:59789"/>
    </ligand>
</feature>
<dbReference type="EMBL" id="JACHEK010000012">
    <property type="protein sequence ID" value="MBB6147079.1"/>
    <property type="molecule type" value="Genomic_DNA"/>
</dbReference>
<evidence type="ECO:0000256" key="2">
    <source>
        <dbReference type="ARBA" id="ARBA00022679"/>
    </source>
</evidence>
<evidence type="ECO:0000256" key="5">
    <source>
        <dbReference type="PROSITE-ProRule" id="PRU10015"/>
    </source>
</evidence>
<evidence type="ECO:0000256" key="1">
    <source>
        <dbReference type="ARBA" id="ARBA00022603"/>
    </source>
</evidence>
<comment type="similarity">
    <text evidence="4">Belongs to the class I-like SAM-binding methyltransferase superfamily. RNA M5U methyltransferase family.</text>
</comment>
<dbReference type="Gene3D" id="3.40.50.150">
    <property type="entry name" value="Vaccinia Virus protein VP39"/>
    <property type="match status" value="1"/>
</dbReference>
<evidence type="ECO:0000259" key="6">
    <source>
        <dbReference type="PROSITE" id="PS50926"/>
    </source>
</evidence>
<feature type="binding site" evidence="4">
    <location>
        <position position="357"/>
    </location>
    <ligand>
        <name>S-adenosyl-L-methionine</name>
        <dbReference type="ChEBI" id="CHEBI:59789"/>
    </ligand>
</feature>
<keyword evidence="2 4" id="KW-0808">Transferase</keyword>
<feature type="active site" evidence="5">
    <location>
        <position position="384"/>
    </location>
</feature>
<dbReference type="NCBIfam" id="TIGR00479">
    <property type="entry name" value="rumA"/>
    <property type="match status" value="1"/>
</dbReference>
<sequence length="427" mass="47055">MKLTIEKSIYGGAGLARSEGKAIFVPFTLPGETVEAQVTRDRGGYAEAELIDVIGPSPKRVPAPCKYFGECGGCHYQHASYEQQLEIKKQILRETLERAHLSNIPDIVSLSAEPMGYRNRARFHLDRNTSKLSYKKRGTHANLAVDSCPISAPLIEEALSVFNSHSDRWQLAKSFDEVELFTNAEQNELFLSLWSGSNTGAAQTALQKLWAVIEKELPRAIGAAVFSTERENKRSSFLASAGNQSISYAAADQIYRVSIGSFFQVNRFLIDPLVELVTKDAEGKLAWDLYAGVGLFARVLQSTFDQVVAVEAAPSSVQDLRHNLADGAHRIVASSTLDFLRRAASARKEIPDFVVIDPPRAGLGKEVTALLEEIQPAHITYVSCDPATLSRDLKSLLDSGYSLQQLHMVDMFPQTFHLESVAKLSLK</sequence>
<dbReference type="SUPFAM" id="SSF50249">
    <property type="entry name" value="Nucleic acid-binding proteins"/>
    <property type="match status" value="1"/>
</dbReference>
<evidence type="ECO:0000313" key="8">
    <source>
        <dbReference type="Proteomes" id="UP000538666"/>
    </source>
</evidence>
<dbReference type="InterPro" id="IPR030391">
    <property type="entry name" value="MeTrfase_TrmA_CS"/>
</dbReference>
<dbReference type="GO" id="GO:0070475">
    <property type="term" value="P:rRNA base methylation"/>
    <property type="evidence" value="ECO:0007669"/>
    <property type="project" value="TreeGrafter"/>
</dbReference>
<dbReference type="InterPro" id="IPR030390">
    <property type="entry name" value="MeTrfase_TrmA_AS"/>
</dbReference>
<dbReference type="SUPFAM" id="SSF53335">
    <property type="entry name" value="S-adenosyl-L-methionine-dependent methyltransferases"/>
    <property type="match status" value="1"/>
</dbReference>
<dbReference type="InterPro" id="IPR010280">
    <property type="entry name" value="U5_MeTrfase_fam"/>
</dbReference>
<keyword evidence="1 4" id="KW-0489">Methyltransferase</keyword>
<feature type="active site" description="Nucleophile" evidence="4">
    <location>
        <position position="384"/>
    </location>
</feature>
<dbReference type="InterPro" id="IPR029063">
    <property type="entry name" value="SAM-dependent_MTases_sf"/>
</dbReference>